<evidence type="ECO:0000313" key="2">
    <source>
        <dbReference type="EMBL" id="MFC7096491.1"/>
    </source>
</evidence>
<feature type="region of interest" description="Disordered" evidence="1">
    <location>
        <begin position="1"/>
        <end position="26"/>
    </location>
</feature>
<reference evidence="2 3" key="1">
    <citation type="journal article" date="2019" name="Int. J. Syst. Evol. Microbiol.">
        <title>The Global Catalogue of Microorganisms (GCM) 10K type strain sequencing project: providing services to taxonomists for standard genome sequencing and annotation.</title>
        <authorList>
            <consortium name="The Broad Institute Genomics Platform"/>
            <consortium name="The Broad Institute Genome Sequencing Center for Infectious Disease"/>
            <person name="Wu L."/>
            <person name="Ma J."/>
        </authorList>
    </citation>
    <scope>NUCLEOTIDE SEQUENCE [LARGE SCALE GENOMIC DNA]</scope>
    <source>
        <strain evidence="2 3">DT55</strain>
    </source>
</reference>
<feature type="compositionally biased region" description="Acidic residues" evidence="1">
    <location>
        <begin position="1"/>
        <end position="19"/>
    </location>
</feature>
<keyword evidence="3" id="KW-1185">Reference proteome</keyword>
<comment type="caution">
    <text evidence="2">The sequence shown here is derived from an EMBL/GenBank/DDBJ whole genome shotgun (WGS) entry which is preliminary data.</text>
</comment>
<gene>
    <name evidence="2" type="ORF">ACFQKD_04170</name>
</gene>
<organism evidence="2 3">
    <name type="scientific">Halobaculum marinum</name>
    <dbReference type="NCBI Taxonomy" id="3031996"/>
    <lineage>
        <taxon>Archaea</taxon>
        <taxon>Methanobacteriati</taxon>
        <taxon>Methanobacteriota</taxon>
        <taxon>Stenosarchaea group</taxon>
        <taxon>Halobacteria</taxon>
        <taxon>Halobacteriales</taxon>
        <taxon>Haloferacaceae</taxon>
        <taxon>Halobaculum</taxon>
    </lineage>
</organism>
<dbReference type="RefSeq" id="WP_276239038.1">
    <property type="nucleotide sequence ID" value="NZ_CP119989.1"/>
</dbReference>
<dbReference type="EMBL" id="JBHTAG010000002">
    <property type="protein sequence ID" value="MFC7096491.1"/>
    <property type="molecule type" value="Genomic_DNA"/>
</dbReference>
<dbReference type="AlphaFoldDB" id="A0ABD5WZY4"/>
<dbReference type="GeneID" id="79269619"/>
<dbReference type="Proteomes" id="UP001596388">
    <property type="component" value="Unassembled WGS sequence"/>
</dbReference>
<evidence type="ECO:0000256" key="1">
    <source>
        <dbReference type="SAM" id="MobiDB-lite"/>
    </source>
</evidence>
<name>A0ABD5WZY4_9EURY</name>
<sequence>MPITDDEFDAGTVDEDDAGGAEQDPIETEKDLILSFLSERVGQAFTEREIVFGVDFSPVYADQSESTPGSRAVGAVTGGLVDVAGDAAASAIVVDDVDEALAQLVERGAVQATEVDDGDGTTRTYYRISD</sequence>
<accession>A0ABD5WZY4</accession>
<protein>
    <submittedName>
        <fullName evidence="2">Uncharacterized protein</fullName>
    </submittedName>
</protein>
<proteinExistence type="predicted"/>
<evidence type="ECO:0000313" key="3">
    <source>
        <dbReference type="Proteomes" id="UP001596388"/>
    </source>
</evidence>